<keyword evidence="2" id="KW-1185">Reference proteome</keyword>
<proteinExistence type="predicted"/>
<organism evidence="1 2">
    <name type="scientific">Brevundimonas lenta</name>
    <dbReference type="NCBI Taxonomy" id="424796"/>
    <lineage>
        <taxon>Bacteria</taxon>
        <taxon>Pseudomonadati</taxon>
        <taxon>Pseudomonadota</taxon>
        <taxon>Alphaproteobacteria</taxon>
        <taxon>Caulobacterales</taxon>
        <taxon>Caulobacteraceae</taxon>
        <taxon>Brevundimonas</taxon>
    </lineage>
</organism>
<dbReference type="RefSeq" id="WP_281378565.1">
    <property type="nucleotide sequence ID" value="NZ_BAAAER010000001.1"/>
</dbReference>
<name>A0A7W6NPT1_9CAUL</name>
<evidence type="ECO:0000313" key="2">
    <source>
        <dbReference type="Proteomes" id="UP000529946"/>
    </source>
</evidence>
<sequence length="41" mass="4760">MKIQTKTRVLRLGAARRLTRAILMGPFTELNPARHWTMPPE</sequence>
<comment type="caution">
    <text evidence="1">The sequence shown here is derived from an EMBL/GenBank/DDBJ whole genome shotgun (WGS) entry which is preliminary data.</text>
</comment>
<gene>
    <name evidence="1" type="ORF">GGR12_002059</name>
</gene>
<reference evidence="1 2" key="1">
    <citation type="submission" date="2020-08" db="EMBL/GenBank/DDBJ databases">
        <title>Genomic Encyclopedia of Type Strains, Phase IV (KMG-IV): sequencing the most valuable type-strain genomes for metagenomic binning, comparative biology and taxonomic classification.</title>
        <authorList>
            <person name="Goeker M."/>
        </authorList>
    </citation>
    <scope>NUCLEOTIDE SEQUENCE [LARGE SCALE GENOMIC DNA]</scope>
    <source>
        <strain evidence="1 2">DSM 23960</strain>
    </source>
</reference>
<protein>
    <submittedName>
        <fullName evidence="1">Uncharacterized protein</fullName>
    </submittedName>
</protein>
<dbReference type="Proteomes" id="UP000529946">
    <property type="component" value="Unassembled WGS sequence"/>
</dbReference>
<dbReference type="AlphaFoldDB" id="A0A7W6NPT1"/>
<evidence type="ECO:0000313" key="1">
    <source>
        <dbReference type="EMBL" id="MBB4083193.1"/>
    </source>
</evidence>
<accession>A0A7W6NPT1</accession>
<dbReference type="EMBL" id="JACIDM010000002">
    <property type="protein sequence ID" value="MBB4083193.1"/>
    <property type="molecule type" value="Genomic_DNA"/>
</dbReference>